<keyword evidence="1" id="KW-1133">Transmembrane helix</keyword>
<keyword evidence="3" id="KW-1185">Reference proteome</keyword>
<keyword evidence="1" id="KW-0472">Membrane</keyword>
<proteinExistence type="predicted"/>
<name>A0A7T8EPT7_9CAUD</name>
<evidence type="ECO:0000313" key="2">
    <source>
        <dbReference type="EMBL" id="QQO90458.1"/>
    </source>
</evidence>
<gene>
    <name evidence="2" type="ORF">pEaSNUABM5_00316</name>
</gene>
<protein>
    <submittedName>
        <fullName evidence="2">Uncharacterized protein</fullName>
    </submittedName>
</protein>
<dbReference type="Proteomes" id="UP000596123">
    <property type="component" value="Segment"/>
</dbReference>
<reference evidence="2 3" key="1">
    <citation type="submission" date="2020-12" db="EMBL/GenBank/DDBJ databases">
        <title>Complete genome sequence of Erwinia phage pEa_SNUABM_5.</title>
        <authorList>
            <person name="Kim S.G."/>
            <person name="Lee S.B."/>
            <person name="Kwon J."/>
            <person name="Park S.C."/>
        </authorList>
    </citation>
    <scope>NUCLEOTIDE SEQUENCE [LARGE SCALE GENOMIC DNA]</scope>
</reference>
<feature type="transmembrane region" description="Helical" evidence="1">
    <location>
        <begin position="12"/>
        <end position="32"/>
    </location>
</feature>
<keyword evidence="1" id="KW-0812">Transmembrane</keyword>
<dbReference type="EMBL" id="MW366843">
    <property type="protein sequence ID" value="QQO90458.1"/>
    <property type="molecule type" value="Genomic_DNA"/>
</dbReference>
<accession>A0A7T8EPT7</accession>
<organism evidence="2 3">
    <name type="scientific">Erwinia phage pEa_SNUABM_5</name>
    <dbReference type="NCBI Taxonomy" id="2797313"/>
    <lineage>
        <taxon>Viruses</taxon>
        <taxon>Duplodnaviria</taxon>
        <taxon>Heunggongvirae</taxon>
        <taxon>Uroviricota</taxon>
        <taxon>Caudoviricetes</taxon>
        <taxon>Rivsvirus</taxon>
        <taxon>Rivsvirus SNUABM5</taxon>
    </lineage>
</organism>
<evidence type="ECO:0000313" key="3">
    <source>
        <dbReference type="Proteomes" id="UP000596123"/>
    </source>
</evidence>
<sequence length="66" mass="7804">MDILLTLSKMGFYVLGMITLGAHLLTIVYRTIKIHDWRAKRKAKKPKSQLDILRKRLARQRKSILR</sequence>
<evidence type="ECO:0000256" key="1">
    <source>
        <dbReference type="SAM" id="Phobius"/>
    </source>
</evidence>